<dbReference type="InterPro" id="IPR036554">
    <property type="entry name" value="GHMP_kinase_C_sf"/>
</dbReference>
<dbReference type="PANTHER" id="PTHR10457">
    <property type="entry name" value="MEVALONATE KINASE/GALACTOKINASE"/>
    <property type="match status" value="1"/>
</dbReference>
<dbReference type="InterPro" id="IPR019539">
    <property type="entry name" value="GalKase_N"/>
</dbReference>
<dbReference type="Gene3D" id="3.30.70.890">
    <property type="entry name" value="GHMP kinase, C-terminal domain"/>
    <property type="match status" value="1"/>
</dbReference>
<dbReference type="InterPro" id="IPR006204">
    <property type="entry name" value="GHMP_kinase_N_dom"/>
</dbReference>
<dbReference type="InterPro" id="IPR006206">
    <property type="entry name" value="Mevalonate/galactokinase"/>
</dbReference>
<dbReference type="SUPFAM" id="SSF55060">
    <property type="entry name" value="GHMP Kinase, C-terminal domain"/>
    <property type="match status" value="1"/>
</dbReference>
<evidence type="ECO:0000256" key="2">
    <source>
        <dbReference type="ARBA" id="ARBA00022741"/>
    </source>
</evidence>
<keyword evidence="4" id="KW-0067">ATP-binding</keyword>
<evidence type="ECO:0000256" key="1">
    <source>
        <dbReference type="ARBA" id="ARBA00006566"/>
    </source>
</evidence>
<keyword evidence="2" id="KW-0547">Nucleotide-binding</keyword>
<dbReference type="Proteomes" id="UP000247612">
    <property type="component" value="Unassembled WGS sequence"/>
</dbReference>
<dbReference type="PANTHER" id="PTHR10457:SF7">
    <property type="entry name" value="GALACTOKINASE-RELATED"/>
    <property type="match status" value="1"/>
</dbReference>
<dbReference type="Gene3D" id="3.30.230.10">
    <property type="match status" value="1"/>
</dbReference>
<evidence type="ECO:0000259" key="6">
    <source>
        <dbReference type="Pfam" id="PF10509"/>
    </source>
</evidence>
<evidence type="ECO:0000256" key="4">
    <source>
        <dbReference type="ARBA" id="ARBA00022840"/>
    </source>
</evidence>
<proteinExistence type="inferred from homology"/>
<evidence type="ECO:0000259" key="5">
    <source>
        <dbReference type="Pfam" id="PF00288"/>
    </source>
</evidence>
<dbReference type="InterPro" id="IPR020568">
    <property type="entry name" value="Ribosomal_Su5_D2-typ_SF"/>
</dbReference>
<dbReference type="GO" id="GO:0005829">
    <property type="term" value="C:cytosol"/>
    <property type="evidence" value="ECO:0007669"/>
    <property type="project" value="TreeGrafter"/>
</dbReference>
<dbReference type="OrthoDB" id="250531at2"/>
<dbReference type="PRINTS" id="PR00473">
    <property type="entry name" value="GALCTOKINASE"/>
</dbReference>
<keyword evidence="3 7" id="KW-0808">Transferase</keyword>
<dbReference type="PRINTS" id="PR00959">
    <property type="entry name" value="MEVGALKINASE"/>
</dbReference>
<dbReference type="GO" id="GO:0006012">
    <property type="term" value="P:galactose metabolic process"/>
    <property type="evidence" value="ECO:0007669"/>
    <property type="project" value="InterPro"/>
</dbReference>
<dbReference type="EMBL" id="QJKH01000011">
    <property type="protein sequence ID" value="PXX77327.1"/>
    <property type="molecule type" value="Genomic_DNA"/>
</dbReference>
<comment type="caution">
    <text evidence="7">The sequence shown here is derived from an EMBL/GenBank/DDBJ whole genome shotgun (WGS) entry which is preliminary data.</text>
</comment>
<feature type="domain" description="GHMP kinase N-terminal" evidence="5">
    <location>
        <begin position="128"/>
        <end position="216"/>
    </location>
</feature>
<dbReference type="SUPFAM" id="SSF54211">
    <property type="entry name" value="Ribosomal protein S5 domain 2-like"/>
    <property type="match status" value="1"/>
</dbReference>
<dbReference type="AlphaFoldDB" id="A0A318L6L8"/>
<name>A0A318L6L8_9FIRM</name>
<evidence type="ECO:0000313" key="7">
    <source>
        <dbReference type="EMBL" id="PXX77327.1"/>
    </source>
</evidence>
<dbReference type="InterPro" id="IPR014721">
    <property type="entry name" value="Ribsml_uS5_D2-typ_fold_subgr"/>
</dbReference>
<dbReference type="Pfam" id="PF00288">
    <property type="entry name" value="GHMP_kinases_N"/>
    <property type="match status" value="1"/>
</dbReference>
<evidence type="ECO:0000256" key="3">
    <source>
        <dbReference type="ARBA" id="ARBA00022777"/>
    </source>
</evidence>
<accession>A0A318L6L8</accession>
<dbReference type="InterPro" id="IPR000705">
    <property type="entry name" value="Galactokinase"/>
</dbReference>
<protein>
    <submittedName>
        <fullName evidence="7">Galactokinase</fullName>
    </submittedName>
</protein>
<organism evidence="7 8">
    <name type="scientific">Dielma fastidiosa</name>
    <dbReference type="NCBI Taxonomy" id="1034346"/>
    <lineage>
        <taxon>Bacteria</taxon>
        <taxon>Bacillati</taxon>
        <taxon>Bacillota</taxon>
        <taxon>Erysipelotrichia</taxon>
        <taxon>Erysipelotrichales</taxon>
        <taxon>Erysipelotrichaceae</taxon>
        <taxon>Dielma</taxon>
    </lineage>
</organism>
<keyword evidence="3 7" id="KW-0418">Kinase</keyword>
<dbReference type="STRING" id="1034346.GCA_000313565_03243"/>
<keyword evidence="8" id="KW-1185">Reference proteome</keyword>
<dbReference type="PIRSF" id="PIRSF000530">
    <property type="entry name" value="Galactokinase"/>
    <property type="match status" value="1"/>
</dbReference>
<dbReference type="Pfam" id="PF10509">
    <property type="entry name" value="GalKase_gal_bdg"/>
    <property type="match status" value="1"/>
</dbReference>
<dbReference type="GO" id="GO:0005524">
    <property type="term" value="F:ATP binding"/>
    <property type="evidence" value="ECO:0007669"/>
    <property type="project" value="UniProtKB-KW"/>
</dbReference>
<dbReference type="GO" id="GO:0004335">
    <property type="term" value="F:galactokinase activity"/>
    <property type="evidence" value="ECO:0007669"/>
    <property type="project" value="InterPro"/>
</dbReference>
<comment type="similarity">
    <text evidence="1">Belongs to the GHMP kinase family. GalK subfamily.</text>
</comment>
<sequence>MKKISVLKNEILNGMHDERLREIYLCDEAGLADQKQRYVQLLDRYETLYGDEEAAIYSAPGRSEVSGNHTDHQFGKVLAASINLDAIAVVSKRDDDVIQVHSSGFEIAPVDLKVLAVQPNEAGRSESLIRGVAARLKALNYQIGGFNAVMTSNVLSGSGLSSSAAFEVLMGTILSYLYNEGAIDPVLIAQTAQYAENNYFMKPCGLMDQCACSVGGFIAIDFFDNQHPIVEKLDFDFSKTGYNLCITDTRGDHANLTDEYAAVPAEMKAVAKAMGQEVLSQCSEDEFYAALPELRKQLGDRPILRAIHLFAENKRVDELKKALHAGDINAFIDLIKASGRSSAMYLQNIYANFEANNQPVSVALAVSDHLLEGKGAWRVHGGGFAGTIQAFVKNEDVETYYNAMEHLFGEGSCYILKVRNIGGCQVLD</sequence>
<dbReference type="RefSeq" id="WP_022939521.1">
    <property type="nucleotide sequence ID" value="NZ_CABKRQ010000010.1"/>
</dbReference>
<evidence type="ECO:0000313" key="8">
    <source>
        <dbReference type="Proteomes" id="UP000247612"/>
    </source>
</evidence>
<gene>
    <name evidence="7" type="ORF">DES51_11178</name>
</gene>
<feature type="domain" description="Galactokinase N-terminal" evidence="6">
    <location>
        <begin position="44"/>
        <end position="92"/>
    </location>
</feature>
<reference evidence="7 8" key="1">
    <citation type="submission" date="2018-05" db="EMBL/GenBank/DDBJ databases">
        <title>Genomic Encyclopedia of Type Strains, Phase IV (KMG-IV): sequencing the most valuable type-strain genomes for metagenomic binning, comparative biology and taxonomic classification.</title>
        <authorList>
            <person name="Goeker M."/>
        </authorList>
    </citation>
    <scope>NUCLEOTIDE SEQUENCE [LARGE SCALE GENOMIC DNA]</scope>
    <source>
        <strain evidence="7 8">JC118</strain>
    </source>
</reference>